<dbReference type="GO" id="GO:0000329">
    <property type="term" value="C:fungal-type vacuole membrane"/>
    <property type="evidence" value="ECO:0007669"/>
    <property type="project" value="InterPro"/>
</dbReference>
<dbReference type="VEuPathDB" id="FungiDB:ASPWEDRAFT_100994"/>
<keyword evidence="2" id="KW-1133">Transmembrane helix</keyword>
<feature type="domain" description="Tag1 C-terminal" evidence="3">
    <location>
        <begin position="478"/>
        <end position="589"/>
    </location>
</feature>
<keyword evidence="7" id="KW-1185">Reference proteome</keyword>
<dbReference type="Proteomes" id="UP000184383">
    <property type="component" value="Unassembled WGS sequence"/>
</dbReference>
<dbReference type="OrthoDB" id="5596576at2759"/>
<organism evidence="6 7">
    <name type="scientific">Aspergillus wentii DTO 134E9</name>
    <dbReference type="NCBI Taxonomy" id="1073089"/>
    <lineage>
        <taxon>Eukaryota</taxon>
        <taxon>Fungi</taxon>
        <taxon>Dikarya</taxon>
        <taxon>Ascomycota</taxon>
        <taxon>Pezizomycotina</taxon>
        <taxon>Eurotiomycetes</taxon>
        <taxon>Eurotiomycetidae</taxon>
        <taxon>Eurotiales</taxon>
        <taxon>Aspergillaceae</taxon>
        <taxon>Aspergillus</taxon>
        <taxon>Aspergillus subgen. Cremei</taxon>
    </lineage>
</organism>
<evidence type="ECO:0000256" key="2">
    <source>
        <dbReference type="SAM" id="Phobius"/>
    </source>
</evidence>
<dbReference type="EMBL" id="KV878209">
    <property type="protein sequence ID" value="OJJ41136.1"/>
    <property type="molecule type" value="Genomic_DNA"/>
</dbReference>
<feature type="compositionally biased region" description="Polar residues" evidence="1">
    <location>
        <begin position="34"/>
        <end position="45"/>
    </location>
</feature>
<feature type="domain" description="Tag1-like fifth Ig-like" evidence="5">
    <location>
        <begin position="735"/>
        <end position="844"/>
    </location>
</feature>
<keyword evidence="2" id="KW-0472">Membrane</keyword>
<dbReference type="RefSeq" id="XP_040694812.1">
    <property type="nucleotide sequence ID" value="XM_040827347.1"/>
</dbReference>
<dbReference type="PANTHER" id="PTHR35895:SF3">
    <property type="entry name" value="PRE-RRNA PROCESSING PROTEIN"/>
    <property type="match status" value="1"/>
</dbReference>
<keyword evidence="2" id="KW-0812">Transmembrane</keyword>
<accession>A0A1L9S1X3</accession>
<dbReference type="GeneID" id="63743195"/>
<feature type="domain" description="Tag1-like fourth Ig-like" evidence="4">
    <location>
        <begin position="602"/>
        <end position="717"/>
    </location>
</feature>
<gene>
    <name evidence="6" type="ORF">ASPWEDRAFT_100994</name>
</gene>
<dbReference type="Pfam" id="PF26174">
    <property type="entry name" value="LEA-2_1"/>
    <property type="match status" value="1"/>
</dbReference>
<dbReference type="Pfam" id="PF22786">
    <property type="entry name" value="Tag1_C"/>
    <property type="match status" value="1"/>
</dbReference>
<dbReference type="Pfam" id="PF26153">
    <property type="entry name" value="LEA-2L_5"/>
    <property type="match status" value="1"/>
</dbReference>
<dbReference type="Pfam" id="PF26150">
    <property type="entry name" value="LEA-2_4"/>
    <property type="match status" value="1"/>
</dbReference>
<dbReference type="InterPro" id="IPR059066">
    <property type="entry name" value="Ig_Tag1-like_5th"/>
</dbReference>
<dbReference type="PANTHER" id="PTHR35895">
    <property type="entry name" value="CHROMOSOME 16, WHOLE GENOME SHOTGUN SEQUENCE"/>
    <property type="match status" value="1"/>
</dbReference>
<evidence type="ECO:0000256" key="1">
    <source>
        <dbReference type="SAM" id="MobiDB-lite"/>
    </source>
</evidence>
<dbReference type="InterPro" id="IPR046368">
    <property type="entry name" value="Tag1"/>
</dbReference>
<evidence type="ECO:0000259" key="3">
    <source>
        <dbReference type="Pfam" id="PF22786"/>
    </source>
</evidence>
<dbReference type="InterPro" id="IPR055011">
    <property type="entry name" value="Tag1_C"/>
</dbReference>
<evidence type="ECO:0000313" key="7">
    <source>
        <dbReference type="Proteomes" id="UP000184383"/>
    </source>
</evidence>
<dbReference type="InterPro" id="IPR059065">
    <property type="entry name" value="Ig_Tag1-like_4th"/>
</dbReference>
<dbReference type="AlphaFoldDB" id="A0A1L9S1X3"/>
<evidence type="ECO:0000259" key="4">
    <source>
        <dbReference type="Pfam" id="PF26150"/>
    </source>
</evidence>
<name>A0A1L9S1X3_ASPWE</name>
<sequence length="860" mass="93034">MADEAGKPLLDRGSRTPSPHPPSSTRPSSSSRPDQQARSFELSSESTPLLIRRDNELAYGICEPIPISSPTSRASSPERGPRKQKNRLRLSMILPLIIVLVILAVLVFAFVAPAVVKQYVKEATVFQPTDISIDSATADGLRTRVQGDLVLDAGRVQKRPVRNIGRFATWIARMVETGESEVQIYLPEYGNVLVGIATLPSIKVNVRNGHENHVDFMADLSAGDIHGIRGVALDWLEGRLGRLRIKGRTQLHLKSGLLNLGVQSLSDDVTFEESDFPALPQVKINHVDVHEMGSSTGRGMAVDVSLSASIDSPFTLRIPELGFDVLVPSCSPGEPYITVADAKTQEVQIVPGQLTNMNVSGLVQGLSDRLTRTCPGQKSSPLDFLVKSYTHGLKTTIYVRGANAPSLHTPEWMVDLLNSVTVPLPFTGHVLDGLVKKFTTSNVHFSLPSPLAEPGTPEAQPKVSALMKVLVGMPKQVNIHMDIPHVRANADVYYKGDKFGVLELPKWHPANSTMVNGTDGSPGMLVEFAMKDAPLRVTDSQIFTDVIQNLIFGGKPVELHLVAAVDAEISTGLGRFAVREIPAEGNVSVGSPFGGSIDELLPRVETMDIESTTESSALMNTRINFTNPTRYSATVPLVDFVLVYNATKLARVTARDVSIVPGINSGIHVDLAWSPLESGGPNGVSAGRELLSRYVSGTNSTVIFKAHRGTIPALPELGEALSELDFPVQIPILAKKRPHFIQDATLHLLSMTAEFILYSPFSQTNLEITSVQASAFYEKETKIGSIDYFTPFLIPPGLSPTPHLPVDLVLSGIGYDALVKALGGDLELNVVADIGVRVGKYRELLHYKGNGIAAKVRVLL</sequence>
<feature type="transmembrane region" description="Helical" evidence="2">
    <location>
        <begin position="92"/>
        <end position="116"/>
    </location>
</feature>
<evidence type="ECO:0000313" key="6">
    <source>
        <dbReference type="EMBL" id="OJJ41136.1"/>
    </source>
</evidence>
<evidence type="ECO:0000259" key="5">
    <source>
        <dbReference type="Pfam" id="PF26153"/>
    </source>
</evidence>
<feature type="region of interest" description="Disordered" evidence="1">
    <location>
        <begin position="1"/>
        <end position="45"/>
    </location>
</feature>
<evidence type="ECO:0008006" key="8">
    <source>
        <dbReference type="Google" id="ProtNLM"/>
    </source>
</evidence>
<reference evidence="7" key="1">
    <citation type="journal article" date="2017" name="Genome Biol.">
        <title>Comparative genomics reveals high biological diversity and specific adaptations in the industrially and medically important fungal genus Aspergillus.</title>
        <authorList>
            <person name="de Vries R.P."/>
            <person name="Riley R."/>
            <person name="Wiebenga A."/>
            <person name="Aguilar-Osorio G."/>
            <person name="Amillis S."/>
            <person name="Uchima C.A."/>
            <person name="Anderluh G."/>
            <person name="Asadollahi M."/>
            <person name="Askin M."/>
            <person name="Barry K."/>
            <person name="Battaglia E."/>
            <person name="Bayram O."/>
            <person name="Benocci T."/>
            <person name="Braus-Stromeyer S.A."/>
            <person name="Caldana C."/>
            <person name="Canovas D."/>
            <person name="Cerqueira G.C."/>
            <person name="Chen F."/>
            <person name="Chen W."/>
            <person name="Choi C."/>
            <person name="Clum A."/>
            <person name="Dos Santos R.A."/>
            <person name="Damasio A.R."/>
            <person name="Diallinas G."/>
            <person name="Emri T."/>
            <person name="Fekete E."/>
            <person name="Flipphi M."/>
            <person name="Freyberg S."/>
            <person name="Gallo A."/>
            <person name="Gournas C."/>
            <person name="Habgood R."/>
            <person name="Hainaut M."/>
            <person name="Harispe M.L."/>
            <person name="Henrissat B."/>
            <person name="Hilden K.S."/>
            <person name="Hope R."/>
            <person name="Hossain A."/>
            <person name="Karabika E."/>
            <person name="Karaffa L."/>
            <person name="Karanyi Z."/>
            <person name="Krasevec N."/>
            <person name="Kuo A."/>
            <person name="Kusch H."/>
            <person name="LaButti K."/>
            <person name="Lagendijk E.L."/>
            <person name="Lapidus A."/>
            <person name="Levasseur A."/>
            <person name="Lindquist E."/>
            <person name="Lipzen A."/>
            <person name="Logrieco A.F."/>
            <person name="MacCabe A."/>
            <person name="Maekelae M.R."/>
            <person name="Malavazi I."/>
            <person name="Melin P."/>
            <person name="Meyer V."/>
            <person name="Mielnichuk N."/>
            <person name="Miskei M."/>
            <person name="Molnar A.P."/>
            <person name="Mule G."/>
            <person name="Ngan C.Y."/>
            <person name="Orejas M."/>
            <person name="Orosz E."/>
            <person name="Ouedraogo J.P."/>
            <person name="Overkamp K.M."/>
            <person name="Park H.-S."/>
            <person name="Perrone G."/>
            <person name="Piumi F."/>
            <person name="Punt P.J."/>
            <person name="Ram A.F."/>
            <person name="Ramon A."/>
            <person name="Rauscher S."/>
            <person name="Record E."/>
            <person name="Riano-Pachon D.M."/>
            <person name="Robert V."/>
            <person name="Roehrig J."/>
            <person name="Ruller R."/>
            <person name="Salamov A."/>
            <person name="Salih N.S."/>
            <person name="Samson R.A."/>
            <person name="Sandor E."/>
            <person name="Sanguinetti M."/>
            <person name="Schuetze T."/>
            <person name="Sepcic K."/>
            <person name="Shelest E."/>
            <person name="Sherlock G."/>
            <person name="Sophianopoulou V."/>
            <person name="Squina F.M."/>
            <person name="Sun H."/>
            <person name="Susca A."/>
            <person name="Todd R.B."/>
            <person name="Tsang A."/>
            <person name="Unkles S.E."/>
            <person name="van de Wiele N."/>
            <person name="van Rossen-Uffink D."/>
            <person name="Oliveira J.V."/>
            <person name="Vesth T.C."/>
            <person name="Visser J."/>
            <person name="Yu J.-H."/>
            <person name="Zhou M."/>
            <person name="Andersen M.R."/>
            <person name="Archer D.B."/>
            <person name="Baker S.E."/>
            <person name="Benoit I."/>
            <person name="Brakhage A.A."/>
            <person name="Braus G.H."/>
            <person name="Fischer R."/>
            <person name="Frisvad J.C."/>
            <person name="Goldman G.H."/>
            <person name="Houbraken J."/>
            <person name="Oakley B."/>
            <person name="Pocsi I."/>
            <person name="Scazzocchio C."/>
            <person name="Seiboth B."/>
            <person name="vanKuyk P.A."/>
            <person name="Wortman J."/>
            <person name="Dyer P.S."/>
            <person name="Grigoriev I.V."/>
        </authorList>
    </citation>
    <scope>NUCLEOTIDE SEQUENCE [LARGE SCALE GENOMIC DNA]</scope>
    <source>
        <strain evidence="7">DTO 134E9</strain>
    </source>
</reference>
<protein>
    <recommendedName>
        <fullName evidence="8">Pre-rRNA processing protein</fullName>
    </recommendedName>
</protein>
<proteinExistence type="predicted"/>
<feature type="compositionally biased region" description="Basic and acidic residues" evidence="1">
    <location>
        <begin position="1"/>
        <end position="14"/>
    </location>
</feature>